<organism evidence="1 2">
    <name type="scientific">Durusdinium trenchii</name>
    <dbReference type="NCBI Taxonomy" id="1381693"/>
    <lineage>
        <taxon>Eukaryota</taxon>
        <taxon>Sar</taxon>
        <taxon>Alveolata</taxon>
        <taxon>Dinophyceae</taxon>
        <taxon>Suessiales</taxon>
        <taxon>Symbiodiniaceae</taxon>
        <taxon>Durusdinium</taxon>
    </lineage>
</organism>
<protein>
    <submittedName>
        <fullName evidence="1">Uncharacterized protein</fullName>
    </submittedName>
</protein>
<accession>A0ABP0SFQ6</accession>
<gene>
    <name evidence="1" type="ORF">SCF082_LOCUS51646</name>
</gene>
<dbReference type="Proteomes" id="UP001642464">
    <property type="component" value="Unassembled WGS sequence"/>
</dbReference>
<keyword evidence="2" id="KW-1185">Reference proteome</keyword>
<evidence type="ECO:0000313" key="2">
    <source>
        <dbReference type="Proteomes" id="UP001642464"/>
    </source>
</evidence>
<name>A0ABP0SFQ6_9DINO</name>
<reference evidence="1 2" key="1">
    <citation type="submission" date="2024-02" db="EMBL/GenBank/DDBJ databases">
        <authorList>
            <person name="Chen Y."/>
            <person name="Shah S."/>
            <person name="Dougan E. K."/>
            <person name="Thang M."/>
            <person name="Chan C."/>
        </authorList>
    </citation>
    <scope>NUCLEOTIDE SEQUENCE [LARGE SCALE GENOMIC DNA]</scope>
</reference>
<sequence>MQAERCMKVSTARESTSRPFYEGAGRIPHLQRAVPELPMHPRTVTPSLQKAEFRRDSLGRDDEEFPPEAWRERSLSFKSGIDEAFVAIHALVKPKATDYCRYLVKDRDGVARDVYAPTCASPLRLIFRLELSGVKMDYDLAQHQNSEPSVIVFMPSGNPEYNDLAQPLPLKCFWRPSDAMKKREHGIKEALASFQLLHIRFHPAEHSKEVREKMSWCRSLLDDLLKAFRRPEVREALTSKTDRKGVADAVKAVQKEVLPAHGLGEEARNIAIPKGIYQG</sequence>
<evidence type="ECO:0000313" key="1">
    <source>
        <dbReference type="EMBL" id="CAK9111237.1"/>
    </source>
</evidence>
<dbReference type="EMBL" id="CAXAMM010043684">
    <property type="protein sequence ID" value="CAK9111237.1"/>
    <property type="molecule type" value="Genomic_DNA"/>
</dbReference>
<proteinExistence type="predicted"/>
<comment type="caution">
    <text evidence="1">The sequence shown here is derived from an EMBL/GenBank/DDBJ whole genome shotgun (WGS) entry which is preliminary data.</text>
</comment>